<evidence type="ECO:0000313" key="2">
    <source>
        <dbReference type="Proteomes" id="UP001162480"/>
    </source>
</evidence>
<dbReference type="AlphaFoldDB" id="A0AA36FHH5"/>
<proteinExistence type="predicted"/>
<dbReference type="EMBL" id="OX597833">
    <property type="protein sequence ID" value="CAI9737737.1"/>
    <property type="molecule type" value="Genomic_DNA"/>
</dbReference>
<gene>
    <name evidence="1" type="ORF">OCTVUL_1B019099</name>
</gene>
<sequence>MTPDDGIRFGETSQITMTCQYNAGHRLNFKLFRNDVIVVYLECHRPTRIFETKFSKDGFKCTLTYCNEGVVTCWKRNPTCKDVAYYKCGTSSENSKAKFMKAVNIVETTPAEGIEFGKTFNITCMHVLKNILDFRLQQNGTTVLNIQYHRKSRSYQKIFMSKGFDCDLPVNNIAKSNLKSLEKVKESGGQKCSFDRGGEEKRHRLRRARRENNHSSFSRSLKYMDKDLQRLTMYKGPIYVCDGLQRNGVYLTSDPKFRSQLHSQLYWRPHFHFNDVDSYDYTVNEEKGVRPHFHFNAVDSYDFTVNEEKGVIVI</sequence>
<name>A0AA36FHH5_OCTVU</name>
<keyword evidence="2" id="KW-1185">Reference proteome</keyword>
<reference evidence="1" key="1">
    <citation type="submission" date="2023-08" db="EMBL/GenBank/DDBJ databases">
        <authorList>
            <person name="Alioto T."/>
            <person name="Alioto T."/>
            <person name="Gomez Garrido J."/>
        </authorList>
    </citation>
    <scope>NUCLEOTIDE SEQUENCE</scope>
</reference>
<dbReference type="Proteomes" id="UP001162480">
    <property type="component" value="Chromosome 20"/>
</dbReference>
<organism evidence="1 2">
    <name type="scientific">Octopus vulgaris</name>
    <name type="common">Common octopus</name>
    <dbReference type="NCBI Taxonomy" id="6645"/>
    <lineage>
        <taxon>Eukaryota</taxon>
        <taxon>Metazoa</taxon>
        <taxon>Spiralia</taxon>
        <taxon>Lophotrochozoa</taxon>
        <taxon>Mollusca</taxon>
        <taxon>Cephalopoda</taxon>
        <taxon>Coleoidea</taxon>
        <taxon>Octopodiformes</taxon>
        <taxon>Octopoda</taxon>
        <taxon>Incirrata</taxon>
        <taxon>Octopodidae</taxon>
        <taxon>Octopus</taxon>
    </lineage>
</organism>
<protein>
    <submittedName>
        <fullName evidence="1">Uncharacterized protein</fullName>
    </submittedName>
</protein>
<evidence type="ECO:0000313" key="1">
    <source>
        <dbReference type="EMBL" id="CAI9737737.1"/>
    </source>
</evidence>
<accession>A0AA36FHH5</accession>